<evidence type="ECO:0000313" key="2">
    <source>
        <dbReference type="EMBL" id="EJW90441.1"/>
    </source>
</evidence>
<name>J9F6C2_9ZZZZ</name>
<gene>
    <name evidence="2" type="ORF">EVA_21450</name>
    <name evidence="1" type="ORF">EVA_22130</name>
</gene>
<comment type="caution">
    <text evidence="2">The sequence shown here is derived from an EMBL/GenBank/DDBJ whole genome shotgun (WGS) entry which is preliminary data.</text>
</comment>
<evidence type="ECO:0000313" key="1">
    <source>
        <dbReference type="EMBL" id="EJW89763.1"/>
    </source>
</evidence>
<organism evidence="2">
    <name type="scientific">gut metagenome</name>
    <dbReference type="NCBI Taxonomy" id="749906"/>
    <lineage>
        <taxon>unclassified sequences</taxon>
        <taxon>metagenomes</taxon>
        <taxon>organismal metagenomes</taxon>
    </lineage>
</organism>
<accession>J9F6C2</accession>
<reference evidence="2" key="1">
    <citation type="journal article" date="2012" name="PLoS ONE">
        <title>Gene sets for utilization of primary and secondary nutrition supplies in the distal gut of endangered iberian lynx.</title>
        <authorList>
            <person name="Alcaide M."/>
            <person name="Messina E."/>
            <person name="Richter M."/>
            <person name="Bargiela R."/>
            <person name="Peplies J."/>
            <person name="Huws S.A."/>
            <person name="Newbold C.J."/>
            <person name="Golyshin P.N."/>
            <person name="Simon M.A."/>
            <person name="Lopez G."/>
            <person name="Yakimov M.M."/>
            <person name="Ferrer M."/>
        </authorList>
    </citation>
    <scope>NUCLEOTIDE SEQUENCE</scope>
</reference>
<dbReference type="EMBL" id="AMCI01009273">
    <property type="protein sequence ID" value="EJW89763.1"/>
    <property type="molecule type" value="Genomic_DNA"/>
</dbReference>
<proteinExistence type="predicted"/>
<sequence length="28" mass="3130">MATDTSEKELEATIEAYLIDEKGERAES</sequence>
<dbReference type="AlphaFoldDB" id="J9F6C2"/>
<feature type="non-terminal residue" evidence="2">
    <location>
        <position position="28"/>
    </location>
</feature>
<protein>
    <submittedName>
        <fullName evidence="2">Uncharacterized protein</fullName>
    </submittedName>
</protein>
<dbReference type="EMBL" id="AMCI01008842">
    <property type="protein sequence ID" value="EJW90441.1"/>
    <property type="molecule type" value="Genomic_DNA"/>
</dbReference>